<dbReference type="OMA" id="HAPWEME"/>
<dbReference type="STRING" id="767769.A0A1L9V2R3"/>
<protein>
    <submittedName>
        <fullName evidence="1">Uncharacterized protein</fullName>
    </submittedName>
</protein>
<dbReference type="RefSeq" id="XP_067485447.1">
    <property type="nucleotide sequence ID" value="XM_067626650.1"/>
</dbReference>
<proteinExistence type="predicted"/>
<evidence type="ECO:0000313" key="1">
    <source>
        <dbReference type="EMBL" id="OJJ78200.1"/>
    </source>
</evidence>
<gene>
    <name evidence="1" type="ORF">ASPBRDRAFT_50971</name>
</gene>
<keyword evidence="2" id="KW-1185">Reference proteome</keyword>
<name>A0A1L9V2R3_ASPBC</name>
<evidence type="ECO:0000313" key="2">
    <source>
        <dbReference type="Proteomes" id="UP000184499"/>
    </source>
</evidence>
<dbReference type="OrthoDB" id="5427059at2759"/>
<dbReference type="GeneID" id="93579138"/>
<accession>A0A1L9V2R3</accession>
<reference evidence="2" key="1">
    <citation type="journal article" date="2017" name="Genome Biol.">
        <title>Comparative genomics reveals high biological diversity and specific adaptations in the industrially and medically important fungal genus Aspergillus.</title>
        <authorList>
            <person name="de Vries R.P."/>
            <person name="Riley R."/>
            <person name="Wiebenga A."/>
            <person name="Aguilar-Osorio G."/>
            <person name="Amillis S."/>
            <person name="Uchima C.A."/>
            <person name="Anderluh G."/>
            <person name="Asadollahi M."/>
            <person name="Askin M."/>
            <person name="Barry K."/>
            <person name="Battaglia E."/>
            <person name="Bayram O."/>
            <person name="Benocci T."/>
            <person name="Braus-Stromeyer S.A."/>
            <person name="Caldana C."/>
            <person name="Canovas D."/>
            <person name="Cerqueira G.C."/>
            <person name="Chen F."/>
            <person name="Chen W."/>
            <person name="Choi C."/>
            <person name="Clum A."/>
            <person name="Dos Santos R.A."/>
            <person name="Damasio A.R."/>
            <person name="Diallinas G."/>
            <person name="Emri T."/>
            <person name="Fekete E."/>
            <person name="Flipphi M."/>
            <person name="Freyberg S."/>
            <person name="Gallo A."/>
            <person name="Gournas C."/>
            <person name="Habgood R."/>
            <person name="Hainaut M."/>
            <person name="Harispe M.L."/>
            <person name="Henrissat B."/>
            <person name="Hilden K.S."/>
            <person name="Hope R."/>
            <person name="Hossain A."/>
            <person name="Karabika E."/>
            <person name="Karaffa L."/>
            <person name="Karanyi Z."/>
            <person name="Krasevec N."/>
            <person name="Kuo A."/>
            <person name="Kusch H."/>
            <person name="LaButti K."/>
            <person name="Lagendijk E.L."/>
            <person name="Lapidus A."/>
            <person name="Levasseur A."/>
            <person name="Lindquist E."/>
            <person name="Lipzen A."/>
            <person name="Logrieco A.F."/>
            <person name="MacCabe A."/>
            <person name="Maekelae M.R."/>
            <person name="Malavazi I."/>
            <person name="Melin P."/>
            <person name="Meyer V."/>
            <person name="Mielnichuk N."/>
            <person name="Miskei M."/>
            <person name="Molnar A.P."/>
            <person name="Mule G."/>
            <person name="Ngan C.Y."/>
            <person name="Orejas M."/>
            <person name="Orosz E."/>
            <person name="Ouedraogo J.P."/>
            <person name="Overkamp K.M."/>
            <person name="Park H.-S."/>
            <person name="Perrone G."/>
            <person name="Piumi F."/>
            <person name="Punt P.J."/>
            <person name="Ram A.F."/>
            <person name="Ramon A."/>
            <person name="Rauscher S."/>
            <person name="Record E."/>
            <person name="Riano-Pachon D.M."/>
            <person name="Robert V."/>
            <person name="Roehrig J."/>
            <person name="Ruller R."/>
            <person name="Salamov A."/>
            <person name="Salih N.S."/>
            <person name="Samson R.A."/>
            <person name="Sandor E."/>
            <person name="Sanguinetti M."/>
            <person name="Schuetze T."/>
            <person name="Sepcic K."/>
            <person name="Shelest E."/>
            <person name="Sherlock G."/>
            <person name="Sophianopoulou V."/>
            <person name="Squina F.M."/>
            <person name="Sun H."/>
            <person name="Susca A."/>
            <person name="Todd R.B."/>
            <person name="Tsang A."/>
            <person name="Unkles S.E."/>
            <person name="van de Wiele N."/>
            <person name="van Rossen-Uffink D."/>
            <person name="Oliveira J.V."/>
            <person name="Vesth T.C."/>
            <person name="Visser J."/>
            <person name="Yu J.-H."/>
            <person name="Zhou M."/>
            <person name="Andersen M.R."/>
            <person name="Archer D.B."/>
            <person name="Baker S.E."/>
            <person name="Benoit I."/>
            <person name="Brakhage A.A."/>
            <person name="Braus G.H."/>
            <person name="Fischer R."/>
            <person name="Frisvad J.C."/>
            <person name="Goldman G.H."/>
            <person name="Houbraken J."/>
            <person name="Oakley B."/>
            <person name="Pocsi I."/>
            <person name="Scazzocchio C."/>
            <person name="Seiboth B."/>
            <person name="vanKuyk P.A."/>
            <person name="Wortman J."/>
            <person name="Dyer P.S."/>
            <person name="Grigoriev I.V."/>
        </authorList>
    </citation>
    <scope>NUCLEOTIDE SEQUENCE [LARGE SCALE GENOMIC DNA]</scope>
    <source>
        <strain evidence="2">CBS 101740 / IMI 381727 / IBT 21946</strain>
    </source>
</reference>
<dbReference type="EMBL" id="KV878679">
    <property type="protein sequence ID" value="OJJ78200.1"/>
    <property type="molecule type" value="Genomic_DNA"/>
</dbReference>
<sequence>MAQGGMQLEELPLELLQAILAAASDIRTLEAAVMTGPCLYNAFKGAEQIIVQSVVPHQFDADLLHDLSTHASSKIRDGSIQQAEKFLTPYFARDQHHFLASMEWGLAQARSISQLDETVQYFVDRIATHALRIPGLSFRQPDPPFLPPTKLERNRIARSLYRFETCCNLDPSWREELMIDKGKRYKDHFAPWENEQLVCVGEFLYKHVVKPVLSSCNLPIKRPLYVPGSPWEVAERFVDFHLSHGLAHIRRFVMENEADLEKFWQVVRGTRTYNYWNRSFLHDLTFFSRAPLCTPELRDFDSEEEKKYIPQPWVRDSDSGPEDIWRWANQGREVRQFVGYYKAKKLREWAFVMWDRWRIDDWGVLNLSHALTGHR</sequence>
<dbReference type="Proteomes" id="UP000184499">
    <property type="component" value="Unassembled WGS sequence"/>
</dbReference>
<dbReference type="VEuPathDB" id="FungiDB:ASPBRDRAFT_50971"/>
<organism evidence="1 2">
    <name type="scientific">Aspergillus brasiliensis (strain CBS 101740 / IMI 381727 / IBT 21946)</name>
    <dbReference type="NCBI Taxonomy" id="767769"/>
    <lineage>
        <taxon>Eukaryota</taxon>
        <taxon>Fungi</taxon>
        <taxon>Dikarya</taxon>
        <taxon>Ascomycota</taxon>
        <taxon>Pezizomycotina</taxon>
        <taxon>Eurotiomycetes</taxon>
        <taxon>Eurotiomycetidae</taxon>
        <taxon>Eurotiales</taxon>
        <taxon>Aspergillaceae</taxon>
        <taxon>Aspergillus</taxon>
        <taxon>Aspergillus subgen. Circumdati</taxon>
    </lineage>
</organism>
<dbReference type="AlphaFoldDB" id="A0A1L9V2R3"/>